<dbReference type="AlphaFoldDB" id="A0AAV3X390"/>
<protein>
    <submittedName>
        <fullName evidence="1">Multi-sensor hybrid histidine kinase</fullName>
    </submittedName>
</protein>
<comment type="caution">
    <text evidence="1">The sequence shown here is derived from an EMBL/GenBank/DDBJ whole genome shotgun (WGS) entry which is preliminary data.</text>
</comment>
<keyword evidence="1" id="KW-0808">Transferase</keyword>
<dbReference type="GO" id="GO:0016301">
    <property type="term" value="F:kinase activity"/>
    <property type="evidence" value="ECO:0007669"/>
    <property type="project" value="UniProtKB-KW"/>
</dbReference>
<sequence length="107" mass="11926">MSARDQLCIVDCAKKRFFSPLLPHPLCSPSSPNATDATGHDITGEYDFTLEPWYADAVKAGKPLWSKIYRWTGGGDNQEILSISSSYPVYDDNKKLVGVLNKRCLMI</sequence>
<dbReference type="Pfam" id="PF22673">
    <property type="entry name" value="MCP-like_PDC_1"/>
    <property type="match status" value="1"/>
</dbReference>
<gene>
    <name evidence="1" type="ORF">MiSe_14500</name>
</gene>
<evidence type="ECO:0000313" key="1">
    <source>
        <dbReference type="EMBL" id="GET36698.1"/>
    </source>
</evidence>
<dbReference type="CDD" id="cd12913">
    <property type="entry name" value="PDC1_MCP_like"/>
    <property type="match status" value="1"/>
</dbReference>
<keyword evidence="1" id="KW-0418">Kinase</keyword>
<proteinExistence type="predicted"/>
<reference evidence="1" key="1">
    <citation type="submission" date="2019-10" db="EMBL/GenBank/DDBJ databases">
        <title>Draft genome sequece of Microseira wollei NIES-4236.</title>
        <authorList>
            <person name="Yamaguchi H."/>
            <person name="Suzuki S."/>
            <person name="Kawachi M."/>
        </authorList>
    </citation>
    <scope>NUCLEOTIDE SEQUENCE</scope>
    <source>
        <strain evidence="1">NIES-4236</strain>
    </source>
</reference>
<keyword evidence="2" id="KW-1185">Reference proteome</keyword>
<dbReference type="Gene3D" id="3.30.450.20">
    <property type="entry name" value="PAS domain"/>
    <property type="match status" value="1"/>
</dbReference>
<accession>A0AAV3X390</accession>
<name>A0AAV3X390_9CYAN</name>
<dbReference type="EMBL" id="BLAY01000016">
    <property type="protein sequence ID" value="GET36698.1"/>
    <property type="molecule type" value="Genomic_DNA"/>
</dbReference>
<organism evidence="1 2">
    <name type="scientific">Microseira wollei NIES-4236</name>
    <dbReference type="NCBI Taxonomy" id="2530354"/>
    <lineage>
        <taxon>Bacteria</taxon>
        <taxon>Bacillati</taxon>
        <taxon>Cyanobacteriota</taxon>
        <taxon>Cyanophyceae</taxon>
        <taxon>Oscillatoriophycideae</taxon>
        <taxon>Aerosakkonematales</taxon>
        <taxon>Aerosakkonemataceae</taxon>
        <taxon>Microseira</taxon>
    </lineage>
</organism>
<dbReference type="RefSeq" id="WP_226576818.1">
    <property type="nucleotide sequence ID" value="NZ_BLAY01000016.1"/>
</dbReference>
<dbReference type="Proteomes" id="UP001050975">
    <property type="component" value="Unassembled WGS sequence"/>
</dbReference>
<evidence type="ECO:0000313" key="2">
    <source>
        <dbReference type="Proteomes" id="UP001050975"/>
    </source>
</evidence>